<feature type="region of interest" description="Disordered" evidence="4">
    <location>
        <begin position="1"/>
        <end position="22"/>
    </location>
</feature>
<dbReference type="InterPro" id="IPR014757">
    <property type="entry name" value="Tscrpt_reg_IclR_C"/>
</dbReference>
<keyword evidence="2" id="KW-0238">DNA-binding</keyword>
<evidence type="ECO:0000313" key="8">
    <source>
        <dbReference type="Proteomes" id="UP000655420"/>
    </source>
</evidence>
<dbReference type="InterPro" id="IPR036388">
    <property type="entry name" value="WH-like_DNA-bd_sf"/>
</dbReference>
<keyword evidence="1" id="KW-0805">Transcription regulation</keyword>
<dbReference type="Pfam" id="PF09339">
    <property type="entry name" value="HTH_IclR"/>
    <property type="match status" value="1"/>
</dbReference>
<dbReference type="PROSITE" id="PS51078">
    <property type="entry name" value="ICLR_ED"/>
    <property type="match status" value="1"/>
</dbReference>
<dbReference type="SMART" id="SM00346">
    <property type="entry name" value="HTH_ICLR"/>
    <property type="match status" value="1"/>
</dbReference>
<dbReference type="SUPFAM" id="SSF46785">
    <property type="entry name" value="Winged helix' DNA-binding domain"/>
    <property type="match status" value="1"/>
</dbReference>
<dbReference type="InterPro" id="IPR036390">
    <property type="entry name" value="WH_DNA-bd_sf"/>
</dbReference>
<evidence type="ECO:0000259" key="6">
    <source>
        <dbReference type="PROSITE" id="PS51078"/>
    </source>
</evidence>
<keyword evidence="3" id="KW-0804">Transcription</keyword>
<evidence type="ECO:0000256" key="4">
    <source>
        <dbReference type="SAM" id="MobiDB-lite"/>
    </source>
</evidence>
<dbReference type="PROSITE" id="PS51077">
    <property type="entry name" value="HTH_ICLR"/>
    <property type="match status" value="1"/>
</dbReference>
<gene>
    <name evidence="7" type="ORF">H0I76_17815</name>
</gene>
<dbReference type="AlphaFoldDB" id="A0A8J7MB58"/>
<reference evidence="7" key="1">
    <citation type="submission" date="2020-12" db="EMBL/GenBank/DDBJ databases">
        <title>Bacterial taxonomy.</title>
        <authorList>
            <person name="Pan X."/>
        </authorList>
    </citation>
    <scope>NUCLEOTIDE SEQUENCE</scope>
    <source>
        <strain evidence="7">M0105</strain>
    </source>
</reference>
<dbReference type="GO" id="GO:0003677">
    <property type="term" value="F:DNA binding"/>
    <property type="evidence" value="ECO:0007669"/>
    <property type="project" value="UniProtKB-KW"/>
</dbReference>
<dbReference type="InterPro" id="IPR054844">
    <property type="entry name" value="TransRegBhcR"/>
</dbReference>
<dbReference type="Proteomes" id="UP000655420">
    <property type="component" value="Unassembled WGS sequence"/>
</dbReference>
<dbReference type="GO" id="GO:0045892">
    <property type="term" value="P:negative regulation of DNA-templated transcription"/>
    <property type="evidence" value="ECO:0007669"/>
    <property type="project" value="TreeGrafter"/>
</dbReference>
<dbReference type="NCBIfam" id="NF045644">
    <property type="entry name" value="TransRegBhcR"/>
    <property type="match status" value="1"/>
</dbReference>
<evidence type="ECO:0000256" key="3">
    <source>
        <dbReference type="ARBA" id="ARBA00023163"/>
    </source>
</evidence>
<evidence type="ECO:0000256" key="1">
    <source>
        <dbReference type="ARBA" id="ARBA00023015"/>
    </source>
</evidence>
<evidence type="ECO:0000313" key="7">
    <source>
        <dbReference type="EMBL" id="MBK0401058.1"/>
    </source>
</evidence>
<evidence type="ECO:0000256" key="2">
    <source>
        <dbReference type="ARBA" id="ARBA00023125"/>
    </source>
</evidence>
<proteinExistence type="predicted"/>
<comment type="caution">
    <text evidence="7">The sequence shown here is derived from an EMBL/GenBank/DDBJ whole genome shotgun (WGS) entry which is preliminary data.</text>
</comment>
<accession>A0A8J7MB58</accession>
<dbReference type="InterPro" id="IPR029016">
    <property type="entry name" value="GAF-like_dom_sf"/>
</dbReference>
<dbReference type="InterPro" id="IPR050707">
    <property type="entry name" value="HTH_MetabolicPath_Reg"/>
</dbReference>
<organism evidence="7 8">
    <name type="scientific">Thermohalobaculum xanthum</name>
    <dbReference type="NCBI Taxonomy" id="2753746"/>
    <lineage>
        <taxon>Bacteria</taxon>
        <taxon>Pseudomonadati</taxon>
        <taxon>Pseudomonadota</taxon>
        <taxon>Alphaproteobacteria</taxon>
        <taxon>Rhodobacterales</taxon>
        <taxon>Paracoccaceae</taxon>
        <taxon>Thermohalobaculum</taxon>
    </lineage>
</organism>
<sequence>MAERQVRRRARGRPRTVEPEAQGATVKALDRAVVLLRALARGGKATLSDLAAQTEMPPSSAHRLLATLAAHGLVEFADATQEWMIGVEAFRIGSAFVQRSNLVDVSREVMRRLVDETGETANLAIADDGEVVFLSQVDTQNPIRAFFRAGTRVHMHSSGIGKALLSEFAPRRVEQIVAQRGLPAFTAKTLSTPDALRADLEETRRRGWSLDDEERFDGMRCIAAPIFNAYGEPVAGVSISGPAVRFGDRALAGLGARVRRAADDITRLTGGAPPPGHG</sequence>
<keyword evidence="8" id="KW-1185">Reference proteome</keyword>
<dbReference type="EMBL" id="JAEHHL010000013">
    <property type="protein sequence ID" value="MBK0401058.1"/>
    <property type="molecule type" value="Genomic_DNA"/>
</dbReference>
<dbReference type="PANTHER" id="PTHR30136">
    <property type="entry name" value="HELIX-TURN-HELIX TRANSCRIPTIONAL REGULATOR, ICLR FAMILY"/>
    <property type="match status" value="1"/>
</dbReference>
<dbReference type="RefSeq" id="WP_200613101.1">
    <property type="nucleotide sequence ID" value="NZ_JAEHHL010000013.1"/>
</dbReference>
<dbReference type="Pfam" id="PF01614">
    <property type="entry name" value="IclR_C"/>
    <property type="match status" value="1"/>
</dbReference>
<feature type="domain" description="IclR-ED" evidence="6">
    <location>
        <begin position="88"/>
        <end position="271"/>
    </location>
</feature>
<feature type="domain" description="HTH iclR-type" evidence="5">
    <location>
        <begin position="26"/>
        <end position="87"/>
    </location>
</feature>
<dbReference type="SUPFAM" id="SSF55781">
    <property type="entry name" value="GAF domain-like"/>
    <property type="match status" value="1"/>
</dbReference>
<dbReference type="PANTHER" id="PTHR30136:SF24">
    <property type="entry name" value="HTH-TYPE TRANSCRIPTIONAL REPRESSOR ALLR"/>
    <property type="match status" value="1"/>
</dbReference>
<dbReference type="Gene3D" id="1.10.10.10">
    <property type="entry name" value="Winged helix-like DNA-binding domain superfamily/Winged helix DNA-binding domain"/>
    <property type="match status" value="1"/>
</dbReference>
<dbReference type="InterPro" id="IPR005471">
    <property type="entry name" value="Tscrpt_reg_IclR_N"/>
</dbReference>
<evidence type="ECO:0000259" key="5">
    <source>
        <dbReference type="PROSITE" id="PS51077"/>
    </source>
</evidence>
<protein>
    <submittedName>
        <fullName evidence="7">IclR family transcriptional regulator</fullName>
    </submittedName>
</protein>
<dbReference type="Gene3D" id="3.30.450.40">
    <property type="match status" value="1"/>
</dbReference>
<name>A0A8J7MB58_9RHOB</name>
<dbReference type="GO" id="GO:0003700">
    <property type="term" value="F:DNA-binding transcription factor activity"/>
    <property type="evidence" value="ECO:0007669"/>
    <property type="project" value="TreeGrafter"/>
</dbReference>
<feature type="compositionally biased region" description="Basic residues" evidence="4">
    <location>
        <begin position="1"/>
        <end position="14"/>
    </location>
</feature>